<feature type="transmembrane region" description="Helical" evidence="1">
    <location>
        <begin position="441"/>
        <end position="462"/>
    </location>
</feature>
<dbReference type="EMBL" id="BAABCJ010000001">
    <property type="protein sequence ID" value="GAA3698714.1"/>
    <property type="molecule type" value="Genomic_DNA"/>
</dbReference>
<gene>
    <name evidence="2" type="ORF">GCM10022377_09650</name>
</gene>
<dbReference type="RefSeq" id="WP_344880707.1">
    <property type="nucleotide sequence ID" value="NZ_BAABCJ010000001.1"/>
</dbReference>
<feature type="transmembrane region" description="Helical" evidence="1">
    <location>
        <begin position="273"/>
        <end position="291"/>
    </location>
</feature>
<keyword evidence="1" id="KW-1133">Transmembrane helix</keyword>
<feature type="transmembrane region" description="Helical" evidence="1">
    <location>
        <begin position="187"/>
        <end position="211"/>
    </location>
</feature>
<organism evidence="2 3">
    <name type="scientific">Zhihengliuella alba</name>
    <dbReference type="NCBI Taxonomy" id="547018"/>
    <lineage>
        <taxon>Bacteria</taxon>
        <taxon>Bacillati</taxon>
        <taxon>Actinomycetota</taxon>
        <taxon>Actinomycetes</taxon>
        <taxon>Micrococcales</taxon>
        <taxon>Micrococcaceae</taxon>
        <taxon>Zhihengliuella</taxon>
    </lineage>
</organism>
<keyword evidence="3" id="KW-1185">Reference proteome</keyword>
<feature type="transmembrane region" description="Helical" evidence="1">
    <location>
        <begin position="515"/>
        <end position="534"/>
    </location>
</feature>
<feature type="transmembrane region" description="Helical" evidence="1">
    <location>
        <begin position="231"/>
        <end position="253"/>
    </location>
</feature>
<evidence type="ECO:0000313" key="3">
    <source>
        <dbReference type="Proteomes" id="UP001501536"/>
    </source>
</evidence>
<sequence length="552" mass="57347">MNELIPAFSNAALEMALAALLLYGFLRFVAWSPGSRAALPQIQSHALWTAVIAFFASSTNSLAALGRLPEEAGRVPASWGQLTAGQTVELAVDAAGPAFWLGACYVIGQHTWPKPAGPVRRATLEVRRVRDYPPRGLAALFACCTASAVAAAASMLWMPGRAGTPGAGTVGDLTAEVGMPGLLPGSIVGTALLGGLALLVGAVALAARVIVRRPPLSALEADDSRTLRRIWLNRLLRTASLVAFGFTGAALAYRGEAAAGPGSLLPLALPQLQTAHGIGTAVLVAAVLLWAPPTLRADRDSAEATQGTFRAAQYHQHLALFFATILAVVGWVVAAPLRLPPEAYSDPLRDEQGRPAGPFPFDAAAVAALQVLIVAGLYLACLLIMEFLLARAHGDPRRTPPDHSALLPGWLRALALALVALTATTLGVVGLSRGGATLGPALTAAACLLAVGALVLALAWLARVRRPLGLASPLDDRETRMVTVHRAVRALGAASLALLAQLIRLDQHTFPWLDGALVPNLLLGAAVVLCYLPARMPGSPVPRPALAERSSA</sequence>
<keyword evidence="1" id="KW-0472">Membrane</keyword>
<evidence type="ECO:0000256" key="1">
    <source>
        <dbReference type="SAM" id="Phobius"/>
    </source>
</evidence>
<feature type="transmembrane region" description="Helical" evidence="1">
    <location>
        <begin position="7"/>
        <end position="26"/>
    </location>
</feature>
<comment type="caution">
    <text evidence="2">The sequence shown here is derived from an EMBL/GenBank/DDBJ whole genome shotgun (WGS) entry which is preliminary data.</text>
</comment>
<name>A0ABP7D2X8_9MICC</name>
<reference evidence="3" key="1">
    <citation type="journal article" date="2019" name="Int. J. Syst. Evol. Microbiol.">
        <title>The Global Catalogue of Microorganisms (GCM) 10K type strain sequencing project: providing services to taxonomists for standard genome sequencing and annotation.</title>
        <authorList>
            <consortium name="The Broad Institute Genomics Platform"/>
            <consortium name="The Broad Institute Genome Sequencing Center for Infectious Disease"/>
            <person name="Wu L."/>
            <person name="Ma J."/>
        </authorList>
    </citation>
    <scope>NUCLEOTIDE SEQUENCE [LARGE SCALE GENOMIC DNA]</scope>
    <source>
        <strain evidence="3">JCM 16961</strain>
    </source>
</reference>
<feature type="transmembrane region" description="Helical" evidence="1">
    <location>
        <begin position="137"/>
        <end position="158"/>
    </location>
</feature>
<feature type="transmembrane region" description="Helical" evidence="1">
    <location>
        <begin position="318"/>
        <end position="339"/>
    </location>
</feature>
<keyword evidence="1" id="KW-0812">Transmembrane</keyword>
<accession>A0ABP7D2X8</accession>
<feature type="transmembrane region" description="Helical" evidence="1">
    <location>
        <begin position="410"/>
        <end position="429"/>
    </location>
</feature>
<feature type="transmembrane region" description="Helical" evidence="1">
    <location>
        <begin position="483"/>
        <end position="503"/>
    </location>
</feature>
<feature type="transmembrane region" description="Helical" evidence="1">
    <location>
        <begin position="359"/>
        <end position="389"/>
    </location>
</feature>
<proteinExistence type="predicted"/>
<protein>
    <submittedName>
        <fullName evidence="2">Uncharacterized protein</fullName>
    </submittedName>
</protein>
<dbReference type="Proteomes" id="UP001501536">
    <property type="component" value="Unassembled WGS sequence"/>
</dbReference>
<evidence type="ECO:0000313" key="2">
    <source>
        <dbReference type="EMBL" id="GAA3698714.1"/>
    </source>
</evidence>
<feature type="transmembrane region" description="Helical" evidence="1">
    <location>
        <begin position="46"/>
        <end position="65"/>
    </location>
</feature>